<evidence type="ECO:0000313" key="2">
    <source>
        <dbReference type="EMBL" id="MPC74973.1"/>
    </source>
</evidence>
<feature type="compositionally biased region" description="Basic and acidic residues" evidence="1">
    <location>
        <begin position="50"/>
        <end position="63"/>
    </location>
</feature>
<dbReference type="Proteomes" id="UP000324222">
    <property type="component" value="Unassembled WGS sequence"/>
</dbReference>
<organism evidence="2 3">
    <name type="scientific">Portunus trituberculatus</name>
    <name type="common">Swimming crab</name>
    <name type="synonym">Neptunus trituberculatus</name>
    <dbReference type="NCBI Taxonomy" id="210409"/>
    <lineage>
        <taxon>Eukaryota</taxon>
        <taxon>Metazoa</taxon>
        <taxon>Ecdysozoa</taxon>
        <taxon>Arthropoda</taxon>
        <taxon>Crustacea</taxon>
        <taxon>Multicrustacea</taxon>
        <taxon>Malacostraca</taxon>
        <taxon>Eumalacostraca</taxon>
        <taxon>Eucarida</taxon>
        <taxon>Decapoda</taxon>
        <taxon>Pleocyemata</taxon>
        <taxon>Brachyura</taxon>
        <taxon>Eubrachyura</taxon>
        <taxon>Portunoidea</taxon>
        <taxon>Portunidae</taxon>
        <taxon>Portuninae</taxon>
        <taxon>Portunus</taxon>
    </lineage>
</organism>
<feature type="region of interest" description="Disordered" evidence="1">
    <location>
        <begin position="36"/>
        <end position="69"/>
    </location>
</feature>
<accession>A0A5B7HYB7</accession>
<dbReference type="AlphaFoldDB" id="A0A5B7HYB7"/>
<protein>
    <submittedName>
        <fullName evidence="2">Uncharacterized protein</fullName>
    </submittedName>
</protein>
<keyword evidence="3" id="KW-1185">Reference proteome</keyword>
<proteinExistence type="predicted"/>
<dbReference type="EMBL" id="VSRR010040109">
    <property type="protein sequence ID" value="MPC74973.1"/>
    <property type="molecule type" value="Genomic_DNA"/>
</dbReference>
<evidence type="ECO:0000256" key="1">
    <source>
        <dbReference type="SAM" id="MobiDB-lite"/>
    </source>
</evidence>
<reference evidence="2 3" key="1">
    <citation type="submission" date="2019-05" db="EMBL/GenBank/DDBJ databases">
        <title>Another draft genome of Portunus trituberculatus and its Hox gene families provides insights of decapod evolution.</title>
        <authorList>
            <person name="Jeong J.-H."/>
            <person name="Song I."/>
            <person name="Kim S."/>
            <person name="Choi T."/>
            <person name="Kim D."/>
            <person name="Ryu S."/>
            <person name="Kim W."/>
        </authorList>
    </citation>
    <scope>NUCLEOTIDE SEQUENCE [LARGE SCALE GENOMIC DNA]</scope>
    <source>
        <tissue evidence="2">Muscle</tissue>
    </source>
</reference>
<name>A0A5B7HYB7_PORTR</name>
<evidence type="ECO:0000313" key="3">
    <source>
        <dbReference type="Proteomes" id="UP000324222"/>
    </source>
</evidence>
<gene>
    <name evidence="2" type="ORF">E2C01_069356</name>
</gene>
<comment type="caution">
    <text evidence="2">The sequence shown here is derived from an EMBL/GenBank/DDBJ whole genome shotgun (WGS) entry which is preliminary data.</text>
</comment>
<sequence length="69" mass="7724">MHIQAQLETDAPTGLVSEWKVGSLVHHSAVHITHDVTKSHPPTLLPRPTPLDHLRLPFRDPRASRPLIT</sequence>